<evidence type="ECO:0000313" key="3">
    <source>
        <dbReference type="Proteomes" id="UP000242715"/>
    </source>
</evidence>
<accession>A0A2Z6MY24</accession>
<reference evidence="3" key="1">
    <citation type="journal article" date="2017" name="Front. Plant Sci.">
        <title>Climate Clever Clovers: New Paradigm to Reduce the Environmental Footprint of Ruminants by Breeding Low Methanogenic Forages Utilizing Haplotype Variation.</title>
        <authorList>
            <person name="Kaur P."/>
            <person name="Appels R."/>
            <person name="Bayer P.E."/>
            <person name="Keeble-Gagnere G."/>
            <person name="Wang J."/>
            <person name="Hirakawa H."/>
            <person name="Shirasawa K."/>
            <person name="Vercoe P."/>
            <person name="Stefanova K."/>
            <person name="Durmic Z."/>
            <person name="Nichols P."/>
            <person name="Revell C."/>
            <person name="Isobe S.N."/>
            <person name="Edwards D."/>
            <person name="Erskine W."/>
        </authorList>
    </citation>
    <scope>NUCLEOTIDE SEQUENCE [LARGE SCALE GENOMIC DNA]</scope>
    <source>
        <strain evidence="3">cv. Daliak</strain>
    </source>
</reference>
<gene>
    <name evidence="2" type="ORF">TSUD_264580</name>
</gene>
<protein>
    <submittedName>
        <fullName evidence="2">Uncharacterized protein</fullName>
    </submittedName>
</protein>
<evidence type="ECO:0000256" key="1">
    <source>
        <dbReference type="SAM" id="MobiDB-lite"/>
    </source>
</evidence>
<organism evidence="2 3">
    <name type="scientific">Trifolium subterraneum</name>
    <name type="common">Subterranean clover</name>
    <dbReference type="NCBI Taxonomy" id="3900"/>
    <lineage>
        <taxon>Eukaryota</taxon>
        <taxon>Viridiplantae</taxon>
        <taxon>Streptophyta</taxon>
        <taxon>Embryophyta</taxon>
        <taxon>Tracheophyta</taxon>
        <taxon>Spermatophyta</taxon>
        <taxon>Magnoliopsida</taxon>
        <taxon>eudicotyledons</taxon>
        <taxon>Gunneridae</taxon>
        <taxon>Pentapetalae</taxon>
        <taxon>rosids</taxon>
        <taxon>fabids</taxon>
        <taxon>Fabales</taxon>
        <taxon>Fabaceae</taxon>
        <taxon>Papilionoideae</taxon>
        <taxon>50 kb inversion clade</taxon>
        <taxon>NPAAA clade</taxon>
        <taxon>Hologalegina</taxon>
        <taxon>IRL clade</taxon>
        <taxon>Trifolieae</taxon>
        <taxon>Trifolium</taxon>
    </lineage>
</organism>
<evidence type="ECO:0000313" key="2">
    <source>
        <dbReference type="EMBL" id="GAU29722.1"/>
    </source>
</evidence>
<proteinExistence type="predicted"/>
<dbReference type="EMBL" id="DF973403">
    <property type="protein sequence ID" value="GAU29722.1"/>
    <property type="molecule type" value="Genomic_DNA"/>
</dbReference>
<feature type="compositionally biased region" description="Low complexity" evidence="1">
    <location>
        <begin position="21"/>
        <end position="30"/>
    </location>
</feature>
<sequence length="140" mass="15825">MAANMDFAFSDAGDMPEDKTVSISSENESVSDSKNRDVVDKVASGKAYKNVVISSGDKNRICRLFIKLPSLVRADLISRPFWFSLVSILVWIICHGSKKRSSPILRTRYTQRGKWLVDCAQKFITYKKANKDHILSHLQS</sequence>
<name>A0A2Z6MY24_TRISU</name>
<feature type="region of interest" description="Disordered" evidence="1">
    <location>
        <begin position="1"/>
        <end position="37"/>
    </location>
</feature>
<keyword evidence="3" id="KW-1185">Reference proteome</keyword>
<dbReference type="AlphaFoldDB" id="A0A2Z6MY24"/>
<dbReference type="Proteomes" id="UP000242715">
    <property type="component" value="Unassembled WGS sequence"/>
</dbReference>